<reference evidence="1 2" key="1">
    <citation type="submission" date="2019-07" db="EMBL/GenBank/DDBJ databases">
        <title>Genomic Encyclopedia of Archaeal and Bacterial Type Strains, Phase II (KMG-II): from individual species to whole genera.</title>
        <authorList>
            <person name="Goeker M."/>
        </authorList>
    </citation>
    <scope>NUCLEOTIDE SEQUENCE [LARGE SCALE GENOMIC DNA]</scope>
    <source>
        <strain evidence="1 2">DSM 14571</strain>
    </source>
</reference>
<dbReference type="RefSeq" id="WP_065082228.1">
    <property type="nucleotide sequence ID" value="NZ_FLSS01000030.1"/>
</dbReference>
<dbReference type="EMBL" id="VNHK01000026">
    <property type="protein sequence ID" value="TYO83948.1"/>
    <property type="molecule type" value="Genomic_DNA"/>
</dbReference>
<protein>
    <recommendedName>
        <fullName evidence="3">DUF551 domain-containing protein</fullName>
    </recommendedName>
</protein>
<evidence type="ECO:0000313" key="2">
    <source>
        <dbReference type="Proteomes" id="UP000324513"/>
    </source>
</evidence>
<proteinExistence type="predicted"/>
<sequence>MKRLEEIKNEVAKEHDYNCYNDMIDHFEIPEYMVDKVAKRYAREVAQASLERVKKELVKSCKDVLPTTYRTGNWDGKNSDVVIAISKSGKYHVAFFNDGFMDGEKFECWYDENEYLIEEEITHWMEPDYFKESITNESNITLL</sequence>
<organism evidence="1 2">
    <name type="scientific">Elizabethkingia miricola</name>
    <name type="common">Chryseobacterium miricola</name>
    <dbReference type="NCBI Taxonomy" id="172045"/>
    <lineage>
        <taxon>Bacteria</taxon>
        <taxon>Pseudomonadati</taxon>
        <taxon>Bacteroidota</taxon>
        <taxon>Flavobacteriia</taxon>
        <taxon>Flavobacteriales</taxon>
        <taxon>Weeksellaceae</taxon>
        <taxon>Elizabethkingia</taxon>
    </lineage>
</organism>
<accession>A0ABY3NAG6</accession>
<name>A0ABY3NAG6_ELIMR</name>
<keyword evidence="2" id="KW-1185">Reference proteome</keyword>
<comment type="caution">
    <text evidence="1">The sequence shown here is derived from an EMBL/GenBank/DDBJ whole genome shotgun (WGS) entry which is preliminary data.</text>
</comment>
<gene>
    <name evidence="1" type="ORF">LX74_04039</name>
</gene>
<dbReference type="Proteomes" id="UP000324513">
    <property type="component" value="Unassembled WGS sequence"/>
</dbReference>
<evidence type="ECO:0008006" key="3">
    <source>
        <dbReference type="Google" id="ProtNLM"/>
    </source>
</evidence>
<evidence type="ECO:0000313" key="1">
    <source>
        <dbReference type="EMBL" id="TYO83948.1"/>
    </source>
</evidence>